<reference evidence="3" key="1">
    <citation type="submission" date="2021-02" db="EMBL/GenBank/DDBJ databases">
        <authorList>
            <person name="Nowell W R."/>
        </authorList>
    </citation>
    <scope>NUCLEOTIDE SEQUENCE</scope>
</reference>
<dbReference type="InterPro" id="IPR058912">
    <property type="entry name" value="HTH_animal"/>
</dbReference>
<evidence type="ECO:0000313" key="3">
    <source>
        <dbReference type="EMBL" id="CAF1524813.1"/>
    </source>
</evidence>
<dbReference type="OrthoDB" id="10034600at2759"/>
<sequence length="242" mass="28753">TSVYHKPAAEPYVVPFISDHPRHIFINIIQTRLANALKCSSTFEIFNYERRHIKLMLLYNGYPSSFIETQYRKFFNEYIYSTSFLPFIIDEEQFFLMRNKLFSQFIYESSHVSEDNALINTVNIRTAQVPQNTTTEINVEHNTTTITTPKRNNTLFLHYTYEQRFKPMKRGLHHIHKDIFSQSQTQNVKMIVGNRNRRNATHELIRKRPPRFILKNQKRPKRINSTINKQTTTTTTLTTPAY</sequence>
<dbReference type="EMBL" id="CAJNON010003558">
    <property type="protein sequence ID" value="CAF1524813.1"/>
    <property type="molecule type" value="Genomic_DNA"/>
</dbReference>
<proteinExistence type="predicted"/>
<feature type="region of interest" description="Disordered" evidence="1">
    <location>
        <begin position="223"/>
        <end position="242"/>
    </location>
</feature>
<accession>A0A815UV01</accession>
<dbReference type="AlphaFoldDB" id="A0A815UV01"/>
<protein>
    <recommendedName>
        <fullName evidence="2">Helix-turn-helix domain-containing protein</fullName>
    </recommendedName>
</protein>
<gene>
    <name evidence="3" type="ORF">VCS650_LOCUS43439</name>
</gene>
<comment type="caution">
    <text evidence="3">The sequence shown here is derived from an EMBL/GenBank/DDBJ whole genome shotgun (WGS) entry which is preliminary data.</text>
</comment>
<dbReference type="Proteomes" id="UP000663891">
    <property type="component" value="Unassembled WGS sequence"/>
</dbReference>
<dbReference type="Pfam" id="PF26215">
    <property type="entry name" value="HTH_animal"/>
    <property type="match status" value="1"/>
</dbReference>
<feature type="compositionally biased region" description="Low complexity" evidence="1">
    <location>
        <begin position="231"/>
        <end position="242"/>
    </location>
</feature>
<feature type="non-terminal residue" evidence="3">
    <location>
        <position position="1"/>
    </location>
</feature>
<feature type="domain" description="Helix-turn-helix" evidence="2">
    <location>
        <begin position="12"/>
        <end position="71"/>
    </location>
</feature>
<evidence type="ECO:0000313" key="4">
    <source>
        <dbReference type="Proteomes" id="UP000663891"/>
    </source>
</evidence>
<evidence type="ECO:0000256" key="1">
    <source>
        <dbReference type="SAM" id="MobiDB-lite"/>
    </source>
</evidence>
<name>A0A815UV01_9BILA</name>
<feature type="non-terminal residue" evidence="3">
    <location>
        <position position="242"/>
    </location>
</feature>
<evidence type="ECO:0000259" key="2">
    <source>
        <dbReference type="Pfam" id="PF26215"/>
    </source>
</evidence>
<organism evidence="3 4">
    <name type="scientific">Adineta steineri</name>
    <dbReference type="NCBI Taxonomy" id="433720"/>
    <lineage>
        <taxon>Eukaryota</taxon>
        <taxon>Metazoa</taxon>
        <taxon>Spiralia</taxon>
        <taxon>Gnathifera</taxon>
        <taxon>Rotifera</taxon>
        <taxon>Eurotatoria</taxon>
        <taxon>Bdelloidea</taxon>
        <taxon>Adinetida</taxon>
        <taxon>Adinetidae</taxon>
        <taxon>Adineta</taxon>
    </lineage>
</organism>